<protein>
    <submittedName>
        <fullName evidence="1">Uncharacterized protein</fullName>
    </submittedName>
</protein>
<evidence type="ECO:0000313" key="1">
    <source>
        <dbReference type="EMBL" id="KAJ4455126.1"/>
    </source>
</evidence>
<organism evidence="1 2">
    <name type="scientific">Paratrimastix pyriformis</name>
    <dbReference type="NCBI Taxonomy" id="342808"/>
    <lineage>
        <taxon>Eukaryota</taxon>
        <taxon>Metamonada</taxon>
        <taxon>Preaxostyla</taxon>
        <taxon>Paratrimastigidae</taxon>
        <taxon>Paratrimastix</taxon>
    </lineage>
</organism>
<dbReference type="Proteomes" id="UP001141327">
    <property type="component" value="Unassembled WGS sequence"/>
</dbReference>
<dbReference type="EMBL" id="JAPMOS010000118">
    <property type="protein sequence ID" value="KAJ4455126.1"/>
    <property type="molecule type" value="Genomic_DNA"/>
</dbReference>
<sequence length="114" mass="12350">MMRFALRDDAVRLARSCGSPCAIMRCAAPGTLVYLELYALCGALQSVTCAVTRDAASRDGFFQSVFAGVRCSWLQCLAECVAAAWPGFGFVGCPWLNMDVFFRARPAWPLADGV</sequence>
<proteinExistence type="predicted"/>
<reference evidence="1" key="1">
    <citation type="journal article" date="2022" name="bioRxiv">
        <title>Genomics of Preaxostyla Flagellates Illuminates Evolutionary Transitions and the Path Towards Mitochondrial Loss.</title>
        <authorList>
            <person name="Novak L.V.F."/>
            <person name="Treitli S.C."/>
            <person name="Pyrih J."/>
            <person name="Halakuc P."/>
            <person name="Pipaliya S.V."/>
            <person name="Vacek V."/>
            <person name="Brzon O."/>
            <person name="Soukal P."/>
            <person name="Eme L."/>
            <person name="Dacks J.B."/>
            <person name="Karnkowska A."/>
            <person name="Elias M."/>
            <person name="Hampl V."/>
        </authorList>
    </citation>
    <scope>NUCLEOTIDE SEQUENCE</scope>
    <source>
        <strain evidence="1">RCP-MX</strain>
    </source>
</reference>
<accession>A0ABQ8U6Z8</accession>
<comment type="caution">
    <text evidence="1">The sequence shown here is derived from an EMBL/GenBank/DDBJ whole genome shotgun (WGS) entry which is preliminary data.</text>
</comment>
<keyword evidence="2" id="KW-1185">Reference proteome</keyword>
<name>A0ABQ8U6Z8_9EUKA</name>
<gene>
    <name evidence="1" type="ORF">PAPYR_9973</name>
</gene>
<evidence type="ECO:0000313" key="2">
    <source>
        <dbReference type="Proteomes" id="UP001141327"/>
    </source>
</evidence>